<sequence>MKENNILSFTQSLENTKTYRHEYSMSDNLRQELLSHVYLKFVHNIIAQFHDANGDALDNFINEHNVTKEKELTVRGLGFWTQILYNIQHDPDHTILSDFERDNADYFNKWPILRSWLQEWRNVQPSFYYIYEPFGGNAHVAIDILTETPLEIFYPVPSFTMPQEKSIVTGILLPFCDGLYFPLTDLYPFDMDVRDDIIRHARPIYDQLNHEPNHLERFLLTFSSLLRLEHLIRHNHAT</sequence>
<organism evidence="1 2">
    <name type="scientific">Alkalibacillus flavidus</name>
    <dbReference type="NCBI Taxonomy" id="546021"/>
    <lineage>
        <taxon>Bacteria</taxon>
        <taxon>Bacillati</taxon>
        <taxon>Bacillota</taxon>
        <taxon>Bacilli</taxon>
        <taxon>Bacillales</taxon>
        <taxon>Bacillaceae</taxon>
        <taxon>Alkalibacillus</taxon>
    </lineage>
</organism>
<dbReference type="Proteomes" id="UP001549167">
    <property type="component" value="Unassembled WGS sequence"/>
</dbReference>
<name>A0ABV2KUD0_9BACI</name>
<dbReference type="EMBL" id="JBEPMX010000005">
    <property type="protein sequence ID" value="MET3683174.1"/>
    <property type="molecule type" value="Genomic_DNA"/>
</dbReference>
<accession>A0ABV2KUD0</accession>
<gene>
    <name evidence="1" type="ORF">ABID56_001265</name>
</gene>
<evidence type="ECO:0000313" key="2">
    <source>
        <dbReference type="Proteomes" id="UP001549167"/>
    </source>
</evidence>
<dbReference type="RefSeq" id="WP_354219765.1">
    <property type="nucleotide sequence ID" value="NZ_JBEPMX010000005.1"/>
</dbReference>
<comment type="caution">
    <text evidence="1">The sequence shown here is derived from an EMBL/GenBank/DDBJ whole genome shotgun (WGS) entry which is preliminary data.</text>
</comment>
<reference evidence="1 2" key="1">
    <citation type="submission" date="2024-06" db="EMBL/GenBank/DDBJ databases">
        <title>Genomic Encyclopedia of Type Strains, Phase IV (KMG-IV): sequencing the most valuable type-strain genomes for metagenomic binning, comparative biology and taxonomic classification.</title>
        <authorList>
            <person name="Goeker M."/>
        </authorList>
    </citation>
    <scope>NUCLEOTIDE SEQUENCE [LARGE SCALE GENOMIC DNA]</scope>
    <source>
        <strain evidence="1 2">DSM 23520</strain>
    </source>
</reference>
<evidence type="ECO:0000313" key="1">
    <source>
        <dbReference type="EMBL" id="MET3683174.1"/>
    </source>
</evidence>
<keyword evidence="2" id="KW-1185">Reference proteome</keyword>
<protein>
    <submittedName>
        <fullName evidence="1">Uncharacterized protein</fullName>
    </submittedName>
</protein>
<proteinExistence type="predicted"/>